<dbReference type="Proteomes" id="UP000800200">
    <property type="component" value="Unassembled WGS sequence"/>
</dbReference>
<proteinExistence type="predicted"/>
<organism evidence="1 2">
    <name type="scientific">Zopfia rhizophila CBS 207.26</name>
    <dbReference type="NCBI Taxonomy" id="1314779"/>
    <lineage>
        <taxon>Eukaryota</taxon>
        <taxon>Fungi</taxon>
        <taxon>Dikarya</taxon>
        <taxon>Ascomycota</taxon>
        <taxon>Pezizomycotina</taxon>
        <taxon>Dothideomycetes</taxon>
        <taxon>Dothideomycetes incertae sedis</taxon>
        <taxon>Zopfiaceae</taxon>
        <taxon>Zopfia</taxon>
    </lineage>
</organism>
<keyword evidence="2" id="KW-1185">Reference proteome</keyword>
<gene>
    <name evidence="1" type="ORF">K469DRAFT_748107</name>
</gene>
<reference evidence="1" key="1">
    <citation type="journal article" date="2020" name="Stud. Mycol.">
        <title>101 Dothideomycetes genomes: a test case for predicting lifestyles and emergence of pathogens.</title>
        <authorList>
            <person name="Haridas S."/>
            <person name="Albert R."/>
            <person name="Binder M."/>
            <person name="Bloem J."/>
            <person name="Labutti K."/>
            <person name="Salamov A."/>
            <person name="Andreopoulos B."/>
            <person name="Baker S."/>
            <person name="Barry K."/>
            <person name="Bills G."/>
            <person name="Bluhm B."/>
            <person name="Cannon C."/>
            <person name="Castanera R."/>
            <person name="Culley D."/>
            <person name="Daum C."/>
            <person name="Ezra D."/>
            <person name="Gonzalez J."/>
            <person name="Henrissat B."/>
            <person name="Kuo A."/>
            <person name="Liang C."/>
            <person name="Lipzen A."/>
            <person name="Lutzoni F."/>
            <person name="Magnuson J."/>
            <person name="Mondo S."/>
            <person name="Nolan M."/>
            <person name="Ohm R."/>
            <person name="Pangilinan J."/>
            <person name="Park H.-J."/>
            <person name="Ramirez L."/>
            <person name="Alfaro M."/>
            <person name="Sun H."/>
            <person name="Tritt A."/>
            <person name="Yoshinaga Y."/>
            <person name="Zwiers L.-H."/>
            <person name="Turgeon B."/>
            <person name="Goodwin S."/>
            <person name="Spatafora J."/>
            <person name="Crous P."/>
            <person name="Grigoriev I."/>
        </authorList>
    </citation>
    <scope>NUCLEOTIDE SEQUENCE</scope>
    <source>
        <strain evidence="1">CBS 207.26</strain>
    </source>
</reference>
<name>A0A6A6EDJ2_9PEZI</name>
<protein>
    <submittedName>
        <fullName evidence="1">Uncharacterized protein</fullName>
    </submittedName>
</protein>
<dbReference type="AlphaFoldDB" id="A0A6A6EDJ2"/>
<evidence type="ECO:0000313" key="2">
    <source>
        <dbReference type="Proteomes" id="UP000800200"/>
    </source>
</evidence>
<evidence type="ECO:0000313" key="1">
    <source>
        <dbReference type="EMBL" id="KAF2188852.1"/>
    </source>
</evidence>
<sequence length="192" mass="22278">MLLSLPQEVQDKIFGYVLTEPEKFRRQYIRTRIPGHNEIYSLILEGGFTPSPPICKGLQKAIYENSEFWMYIDEDVSEDSGLDYLFLHSLTADKKRKVNHCRFIVNEDVNQKVAKKIFFRELESILTTAVISESLIISGISESETTVNRLCHLIRSFQRDEGFLKRIYIESPPWHARSLKEVNTALRIPPEG</sequence>
<accession>A0A6A6EDJ2</accession>
<dbReference type="EMBL" id="ML994622">
    <property type="protein sequence ID" value="KAF2188852.1"/>
    <property type="molecule type" value="Genomic_DNA"/>
</dbReference>